<feature type="non-terminal residue" evidence="2">
    <location>
        <position position="1"/>
    </location>
</feature>
<name>A0A1X0S1U0_RHIZD</name>
<organism evidence="2 3">
    <name type="scientific">Rhizopus microsporus</name>
    <dbReference type="NCBI Taxonomy" id="58291"/>
    <lineage>
        <taxon>Eukaryota</taxon>
        <taxon>Fungi</taxon>
        <taxon>Fungi incertae sedis</taxon>
        <taxon>Mucoromycota</taxon>
        <taxon>Mucoromycotina</taxon>
        <taxon>Mucoromycetes</taxon>
        <taxon>Mucorales</taxon>
        <taxon>Mucorineae</taxon>
        <taxon>Rhizopodaceae</taxon>
        <taxon>Rhizopus</taxon>
    </lineage>
</organism>
<proteinExistence type="predicted"/>
<dbReference type="AlphaFoldDB" id="A0A1X0S1U0"/>
<feature type="compositionally biased region" description="Polar residues" evidence="1">
    <location>
        <begin position="33"/>
        <end position="45"/>
    </location>
</feature>
<dbReference type="Proteomes" id="UP000242381">
    <property type="component" value="Unassembled WGS sequence"/>
</dbReference>
<evidence type="ECO:0000313" key="3">
    <source>
        <dbReference type="Proteomes" id="UP000242381"/>
    </source>
</evidence>
<feature type="region of interest" description="Disordered" evidence="1">
    <location>
        <begin position="32"/>
        <end position="63"/>
    </location>
</feature>
<protein>
    <submittedName>
        <fullName evidence="2">Uncharacterized protein</fullName>
    </submittedName>
</protein>
<accession>A0A1X0S1U0</accession>
<gene>
    <name evidence="2" type="ORF">BCV71DRAFT_166641</name>
</gene>
<sequence length="140" mass="15873">KFIQLMLKTYINKQKGTQKIVKRLFDNSKKYGKTSTIGAKNQNQNKIKHAPLPPADLSSSSQRSGSLRFEMVRLLNMKGKRAASTRRITEEIKQKCKQSDRGIEFVSVDEYLTSQICNKCKSKQLNSISIIGSKGRVYSV</sequence>
<evidence type="ECO:0000256" key="1">
    <source>
        <dbReference type="SAM" id="MobiDB-lite"/>
    </source>
</evidence>
<reference evidence="2 3" key="1">
    <citation type="journal article" date="2016" name="Proc. Natl. Acad. Sci. U.S.A.">
        <title>Lipid metabolic changes in an early divergent fungus govern the establishment of a mutualistic symbiosis with endobacteria.</title>
        <authorList>
            <person name="Lastovetsky O.A."/>
            <person name="Gaspar M.L."/>
            <person name="Mondo S.J."/>
            <person name="LaButti K.M."/>
            <person name="Sandor L."/>
            <person name="Grigoriev I.V."/>
            <person name="Henry S.A."/>
            <person name="Pawlowska T.E."/>
        </authorList>
    </citation>
    <scope>NUCLEOTIDE SEQUENCE [LARGE SCALE GENOMIC DNA]</scope>
    <source>
        <strain evidence="2 3">ATCC 11559</strain>
    </source>
</reference>
<feature type="non-terminal residue" evidence="2">
    <location>
        <position position="140"/>
    </location>
</feature>
<dbReference type="EMBL" id="KV921335">
    <property type="protein sequence ID" value="ORE18224.1"/>
    <property type="molecule type" value="Genomic_DNA"/>
</dbReference>
<evidence type="ECO:0000313" key="2">
    <source>
        <dbReference type="EMBL" id="ORE18224.1"/>
    </source>
</evidence>